<keyword evidence="1" id="KW-0418">Kinase</keyword>
<gene>
    <name evidence="1" type="ORF">CLV27_0876</name>
</gene>
<dbReference type="SUPFAM" id="SSF52540">
    <property type="entry name" value="P-loop containing nucleoside triphosphate hydrolases"/>
    <property type="match status" value="1"/>
</dbReference>
<name>A0A4R1GCJ3_9BACT</name>
<keyword evidence="2" id="KW-1185">Reference proteome</keyword>
<evidence type="ECO:0000313" key="1">
    <source>
        <dbReference type="EMBL" id="TCK04451.1"/>
    </source>
</evidence>
<dbReference type="Gene3D" id="3.40.50.300">
    <property type="entry name" value="P-loop containing nucleotide triphosphate hydrolases"/>
    <property type="match status" value="1"/>
</dbReference>
<dbReference type="EMBL" id="SMFV01000003">
    <property type="protein sequence ID" value="TCK04451.1"/>
    <property type="molecule type" value="Genomic_DNA"/>
</dbReference>
<reference evidence="1 2" key="1">
    <citation type="submission" date="2019-03" db="EMBL/GenBank/DDBJ databases">
        <title>Genomic Encyclopedia of Archaeal and Bacterial Type Strains, Phase II (KMG-II): from individual species to whole genera.</title>
        <authorList>
            <person name="Goeker M."/>
        </authorList>
    </citation>
    <scope>NUCLEOTIDE SEQUENCE [LARGE SCALE GENOMIC DNA]</scope>
    <source>
        <strain evidence="1 2">DSM 24425</strain>
    </source>
</reference>
<dbReference type="Proteomes" id="UP000295777">
    <property type="component" value="Unassembled WGS sequence"/>
</dbReference>
<dbReference type="InterPro" id="IPR027417">
    <property type="entry name" value="P-loop_NTPase"/>
</dbReference>
<dbReference type="AlphaFoldDB" id="A0A4R1GCJ3"/>
<organism evidence="1 2">
    <name type="scientific">Phorcysia thermohydrogeniphila</name>
    <dbReference type="NCBI Taxonomy" id="936138"/>
    <lineage>
        <taxon>Bacteria</taxon>
        <taxon>Pseudomonadati</taxon>
        <taxon>Aquificota</taxon>
        <taxon>Aquificia</taxon>
        <taxon>Desulfurobacteriales</taxon>
        <taxon>Desulfurobacteriaceae</taxon>
        <taxon>Phorcysia</taxon>
    </lineage>
</organism>
<sequence length="181" mass="21092">MIVAIVGPDGSGKSTVARKLVKELEDTIYIYLGHGKERKYCLSKFNRKLLNVKFLGRFLKLIDDILIISKMKLDNDKLYVTDRWIVDLCIQSESKFKRAIFFAIFRLLPKPDIFVLLVGEPEKIFQRKSELPVEKIRKQINDYKKMLIKYNLLIFDTTLESPMHIVNLVKKEIETAKGGKQ</sequence>
<dbReference type="RefSeq" id="WP_132526189.1">
    <property type="nucleotide sequence ID" value="NZ_SMFV01000003.1"/>
</dbReference>
<accession>A0A4R1GCJ3</accession>
<protein>
    <submittedName>
        <fullName evidence="1">Thymidylate kinase</fullName>
    </submittedName>
</protein>
<keyword evidence="1" id="KW-0808">Transferase</keyword>
<evidence type="ECO:0000313" key="2">
    <source>
        <dbReference type="Proteomes" id="UP000295777"/>
    </source>
</evidence>
<proteinExistence type="predicted"/>
<dbReference type="GO" id="GO:0016301">
    <property type="term" value="F:kinase activity"/>
    <property type="evidence" value="ECO:0007669"/>
    <property type="project" value="UniProtKB-KW"/>
</dbReference>
<comment type="caution">
    <text evidence="1">The sequence shown here is derived from an EMBL/GenBank/DDBJ whole genome shotgun (WGS) entry which is preliminary data.</text>
</comment>
<dbReference type="OrthoDB" id="9806903at2"/>